<dbReference type="PATRIC" id="fig|1094558.3.peg.394"/>
<accession>J0R5Q6</accession>
<proteinExistence type="predicted"/>
<feature type="transmembrane region" description="Helical" evidence="1">
    <location>
        <begin position="63"/>
        <end position="89"/>
    </location>
</feature>
<dbReference type="Proteomes" id="UP000008952">
    <property type="component" value="Unassembled WGS sequence"/>
</dbReference>
<keyword evidence="3" id="KW-1185">Reference proteome</keyword>
<feature type="transmembrane region" description="Helical" evidence="1">
    <location>
        <begin position="21"/>
        <end position="43"/>
    </location>
</feature>
<sequence length="152" mass="17682">MTSKTPLQDDRFQDTGILTPLAFMALFIFFVYGALLVGLLGLSDWIIHAWHISILQNMGNAGIFLLALIIPALWFILAFIIATLPYIILRSKGHIRRARRIRTIILFAMFHIFAIPWILWPTLRRASPKLRQKHREKLKKRIKKRNQVDIIG</sequence>
<keyword evidence="1" id="KW-0812">Transmembrane</keyword>
<gene>
    <name evidence="2" type="ORF">ME5_00356</name>
</gene>
<protein>
    <submittedName>
        <fullName evidence="2">Uncharacterized protein</fullName>
    </submittedName>
</protein>
<dbReference type="EMBL" id="AIMB01000003">
    <property type="protein sequence ID" value="EJF91024.1"/>
    <property type="molecule type" value="Genomic_DNA"/>
</dbReference>
<keyword evidence="1" id="KW-1133">Transmembrane helix</keyword>
<name>J0R5Q6_9HYPH</name>
<dbReference type="HOGENOM" id="CLU_1718737_0_0_5"/>
<comment type="caution">
    <text evidence="2">The sequence shown here is derived from an EMBL/GenBank/DDBJ whole genome shotgun (WGS) entry which is preliminary data.</text>
</comment>
<evidence type="ECO:0000313" key="2">
    <source>
        <dbReference type="EMBL" id="EJF91024.1"/>
    </source>
</evidence>
<keyword evidence="1" id="KW-0472">Membrane</keyword>
<evidence type="ECO:0000256" key="1">
    <source>
        <dbReference type="SAM" id="Phobius"/>
    </source>
</evidence>
<organism evidence="2 3">
    <name type="scientific">Bartonella tamiae Th239</name>
    <dbReference type="NCBI Taxonomy" id="1094558"/>
    <lineage>
        <taxon>Bacteria</taxon>
        <taxon>Pseudomonadati</taxon>
        <taxon>Pseudomonadota</taxon>
        <taxon>Alphaproteobacteria</taxon>
        <taxon>Hyphomicrobiales</taxon>
        <taxon>Bartonellaceae</taxon>
        <taxon>Bartonella</taxon>
    </lineage>
</organism>
<feature type="transmembrane region" description="Helical" evidence="1">
    <location>
        <begin position="101"/>
        <end position="120"/>
    </location>
</feature>
<dbReference type="RefSeq" id="WP_008037906.1">
    <property type="nucleotide sequence ID" value="NZ_JH725147.1"/>
</dbReference>
<reference evidence="2 3" key="1">
    <citation type="submission" date="2012-03" db="EMBL/GenBank/DDBJ databases">
        <title>The Genome Sequence of Bartonella tamiae Th239.</title>
        <authorList>
            <consortium name="The Broad Institute Genome Sequencing Platform"/>
            <consortium name="The Broad Institute Genome Sequencing Center for Infectious Disease"/>
            <person name="Feldgarden M."/>
            <person name="Kirby J."/>
            <person name="Kosoy M."/>
            <person name="Birtles R."/>
            <person name="Probert W.S."/>
            <person name="Chiaraviglio L."/>
            <person name="Young S.K."/>
            <person name="Zeng Q."/>
            <person name="Gargeya S."/>
            <person name="Fitzgerald M."/>
            <person name="Haas B."/>
            <person name="Abouelleil A."/>
            <person name="Alvarado L."/>
            <person name="Arachchi H.M."/>
            <person name="Berlin A."/>
            <person name="Chapman S.B."/>
            <person name="Gearin G."/>
            <person name="Goldberg J."/>
            <person name="Griggs A."/>
            <person name="Gujja S."/>
            <person name="Hansen M."/>
            <person name="Heiman D."/>
            <person name="Howarth C."/>
            <person name="Larimer J."/>
            <person name="Lui A."/>
            <person name="MacDonald P.J.P."/>
            <person name="McCowen C."/>
            <person name="Montmayeur A."/>
            <person name="Murphy C."/>
            <person name="Neiman D."/>
            <person name="Pearson M."/>
            <person name="Priest M."/>
            <person name="Roberts A."/>
            <person name="Saif S."/>
            <person name="Shea T."/>
            <person name="Sisk P."/>
            <person name="Stolte C."/>
            <person name="Sykes S."/>
            <person name="Wortman J."/>
            <person name="Nusbaum C."/>
            <person name="Birren B."/>
        </authorList>
    </citation>
    <scope>NUCLEOTIDE SEQUENCE [LARGE SCALE GENOMIC DNA]</scope>
    <source>
        <strain evidence="2 3">Th239</strain>
    </source>
</reference>
<dbReference type="AlphaFoldDB" id="J0R5Q6"/>
<evidence type="ECO:0000313" key="3">
    <source>
        <dbReference type="Proteomes" id="UP000008952"/>
    </source>
</evidence>